<keyword evidence="1" id="KW-1133">Transmembrane helix</keyword>
<comment type="caution">
    <text evidence="2">The sequence shown here is derived from an EMBL/GenBank/DDBJ whole genome shotgun (WGS) entry which is preliminary data.</text>
</comment>
<sequence>MSAPLEHASSGRSLRAFLVLMLVWLAAMTLWFALQASVWIVGALLLVSLPALIDFSTGRSAWLRLDDRILRWGSGGATGEVALTRIALARFETRLDFSIRVRLVLDDGRRITLPQDSLPPHPRLQEALQARDIKTERHHFGLI</sequence>
<dbReference type="AlphaFoldDB" id="A0A0B3S5Y9"/>
<reference evidence="2 3" key="1">
    <citation type="submission" date="2014-10" db="EMBL/GenBank/DDBJ databases">
        <title>Genome sequence of Ponticoccus sp. strain UMTAT08 isolated from clonal culture of toxic dinoflagellate Alexandrium tamiyavanichii.</title>
        <authorList>
            <person name="Gan H.Y."/>
            <person name="Muhd D.-D."/>
            <person name="Mohd Noor M.E."/>
            <person name="Yeong Y.S."/>
            <person name="Usup G."/>
        </authorList>
    </citation>
    <scope>NUCLEOTIDE SEQUENCE [LARGE SCALE GENOMIC DNA]</scope>
    <source>
        <strain evidence="2 3">UMTAT08</strain>
    </source>
</reference>
<feature type="transmembrane region" description="Helical" evidence="1">
    <location>
        <begin position="12"/>
        <end position="32"/>
    </location>
</feature>
<feature type="transmembrane region" description="Helical" evidence="1">
    <location>
        <begin position="38"/>
        <end position="55"/>
    </location>
</feature>
<dbReference type="RefSeq" id="WP_043143249.1">
    <property type="nucleotide sequence ID" value="NZ_JSUQ01000012.1"/>
</dbReference>
<evidence type="ECO:0000256" key="1">
    <source>
        <dbReference type="SAM" id="Phobius"/>
    </source>
</evidence>
<proteinExistence type="predicted"/>
<evidence type="ECO:0000313" key="3">
    <source>
        <dbReference type="Proteomes" id="UP000030960"/>
    </source>
</evidence>
<accession>A0A0B3S5Y9</accession>
<dbReference type="STRING" id="561184.SAMN05216376_10247"/>
<protein>
    <submittedName>
        <fullName evidence="2">Uncharacterized protein</fullName>
    </submittedName>
</protein>
<keyword evidence="1" id="KW-0812">Transmembrane</keyword>
<evidence type="ECO:0000313" key="2">
    <source>
        <dbReference type="EMBL" id="KHQ52091.1"/>
    </source>
</evidence>
<dbReference type="EMBL" id="JSUQ01000012">
    <property type="protein sequence ID" value="KHQ52091.1"/>
    <property type="molecule type" value="Genomic_DNA"/>
</dbReference>
<keyword evidence="1" id="KW-0472">Membrane</keyword>
<dbReference type="OrthoDB" id="7867097at2"/>
<dbReference type="Proteomes" id="UP000030960">
    <property type="component" value="Unassembled WGS sequence"/>
</dbReference>
<name>A0A0B3S5Y9_9RHOB</name>
<organism evidence="2 3">
    <name type="scientific">Mameliella alba</name>
    <dbReference type="NCBI Taxonomy" id="561184"/>
    <lineage>
        <taxon>Bacteria</taxon>
        <taxon>Pseudomonadati</taxon>
        <taxon>Pseudomonadota</taxon>
        <taxon>Alphaproteobacteria</taxon>
        <taxon>Rhodobacterales</taxon>
        <taxon>Roseobacteraceae</taxon>
        <taxon>Mameliella</taxon>
    </lineage>
</organism>
<keyword evidence="3" id="KW-1185">Reference proteome</keyword>
<gene>
    <name evidence="2" type="ORF">OA50_03106</name>
</gene>